<dbReference type="GO" id="GO:0016787">
    <property type="term" value="F:hydrolase activity"/>
    <property type="evidence" value="ECO:0007669"/>
    <property type="project" value="UniProtKB-UniRule"/>
</dbReference>
<proteinExistence type="predicted"/>
<comment type="caution">
    <text evidence="4">The sequence shown here is derived from an EMBL/GenBank/DDBJ whole genome shotgun (WGS) entry which is preliminary data.</text>
</comment>
<dbReference type="PROSITE" id="PS51635">
    <property type="entry name" value="PNPLA"/>
    <property type="match status" value="1"/>
</dbReference>
<keyword evidence="2" id="KW-0442">Lipid degradation</keyword>
<keyword evidence="1 2" id="KW-0443">Lipid metabolism</keyword>
<evidence type="ECO:0000313" key="4">
    <source>
        <dbReference type="EMBL" id="GFK94005.1"/>
    </source>
</evidence>
<dbReference type="InterPro" id="IPR016035">
    <property type="entry name" value="Acyl_Trfase/lysoPLipase"/>
</dbReference>
<feature type="domain" description="PNPLA" evidence="3">
    <location>
        <begin position="19"/>
        <end position="341"/>
    </location>
</feature>
<evidence type="ECO:0000256" key="2">
    <source>
        <dbReference type="PROSITE-ProRule" id="PRU01161"/>
    </source>
</evidence>
<feature type="active site" description="Proton acceptor" evidence="2">
    <location>
        <position position="328"/>
    </location>
</feature>
<dbReference type="AlphaFoldDB" id="A0A6V8M0K5"/>
<dbReference type="RefSeq" id="WP_173083632.1">
    <property type="nucleotide sequence ID" value="NZ_BLTE01000007.1"/>
</dbReference>
<dbReference type="GO" id="GO:0016042">
    <property type="term" value="P:lipid catabolic process"/>
    <property type="evidence" value="ECO:0007669"/>
    <property type="project" value="UniProtKB-UniRule"/>
</dbReference>
<feature type="short sequence motif" description="DGA/G" evidence="2">
    <location>
        <begin position="328"/>
        <end position="330"/>
    </location>
</feature>
<accession>A0A6V8M0K5</accession>
<evidence type="ECO:0000259" key="3">
    <source>
        <dbReference type="PROSITE" id="PS51635"/>
    </source>
</evidence>
<feature type="active site" description="Nucleophile" evidence="2">
    <location>
        <position position="88"/>
    </location>
</feature>
<evidence type="ECO:0000313" key="5">
    <source>
        <dbReference type="Proteomes" id="UP000494245"/>
    </source>
</evidence>
<dbReference type="InterPro" id="IPR002641">
    <property type="entry name" value="PNPLA_dom"/>
</dbReference>
<reference evidence="4 5" key="2">
    <citation type="submission" date="2020-05" db="EMBL/GenBank/DDBJ databases">
        <title>Draft genome sequence of Desulfovibrio sp. strainFSS-1.</title>
        <authorList>
            <person name="Shimoshige H."/>
            <person name="Kobayashi H."/>
            <person name="Maekawa T."/>
        </authorList>
    </citation>
    <scope>NUCLEOTIDE SEQUENCE [LARGE SCALE GENOMIC DNA]</scope>
    <source>
        <strain evidence="4 5">SIID29052-01</strain>
    </source>
</reference>
<organism evidence="4 5">
    <name type="scientific">Fundidesulfovibrio magnetotacticus</name>
    <dbReference type="NCBI Taxonomy" id="2730080"/>
    <lineage>
        <taxon>Bacteria</taxon>
        <taxon>Pseudomonadati</taxon>
        <taxon>Thermodesulfobacteriota</taxon>
        <taxon>Desulfovibrionia</taxon>
        <taxon>Desulfovibrionales</taxon>
        <taxon>Desulfovibrionaceae</taxon>
        <taxon>Fundidesulfovibrio</taxon>
    </lineage>
</organism>
<keyword evidence="5" id="KW-1185">Reference proteome</keyword>
<dbReference type="EMBL" id="BLTE01000007">
    <property type="protein sequence ID" value="GFK94005.1"/>
    <property type="molecule type" value="Genomic_DNA"/>
</dbReference>
<name>A0A6V8M0K5_9BACT</name>
<reference evidence="4 5" key="1">
    <citation type="submission" date="2020-04" db="EMBL/GenBank/DDBJ databases">
        <authorList>
            <consortium name="Desulfovibrio sp. FSS-1 genome sequencing consortium"/>
            <person name="Shimoshige H."/>
            <person name="Kobayashi H."/>
            <person name="Maekawa T."/>
        </authorList>
    </citation>
    <scope>NUCLEOTIDE SEQUENCE [LARGE SCALE GENOMIC DNA]</scope>
    <source>
        <strain evidence="4 5">SIID29052-01</strain>
    </source>
</reference>
<evidence type="ECO:0000256" key="1">
    <source>
        <dbReference type="ARBA" id="ARBA00023098"/>
    </source>
</evidence>
<sequence>MGNGGATNAAGAGVFELGLCMAGAISAGAYTAGVVDFLLEALNEWHEVKAAYVTNPDEPDPEKWNWRPDAPEQVLMHSVRLKALTGASAGGLTAAVVAASLMDQFAPVRRASPGDTAPTGNMLYDCWVLGPDILYFLDTKDLSGGLVRSALDCTWLTGFIRDNLTPRKGARRRPYLADPLHLFLAVSNMRGVPYTVKFAGGRVEGHEMMLHADYLQFVLGESRPDPDSALGENWLRLDPKEPRDWTWDAFRTAAQATSAIPLVLRYQTYAREYADYTVRKWDMVSSQRYDPVGKVKYFEKKEDQLIPHWDRLGWNTAPGYKYKTLLVDGGLMNNEPFELARRCVAGPDKFNPRDPREVRRAVLMVDPFPVVGGDANDDIDAYENKEIHWLAGKVITAVKMQARFKPEELQLAMDCDVYSRFLVAPSRVGPHADEAPIACGSLGGFGGFLSLKFRQHDFMLGRRNCQRFLEQHFCIPLGEARVNPLFAANHKHLENFVVHREAKGGGTEAVIPILPVLGRAQERAEMDGFAWETLAYERDKMPELLDKARARLKALAELYVSRAPMPGIGRWAVKWLLEKKVYDKVVAYGEEVLRKKLGDCGL</sequence>
<protein>
    <recommendedName>
        <fullName evidence="3">PNPLA domain-containing protein</fullName>
    </recommendedName>
</protein>
<dbReference type="SUPFAM" id="SSF52151">
    <property type="entry name" value="FabD/lysophospholipase-like"/>
    <property type="match status" value="1"/>
</dbReference>
<dbReference type="Proteomes" id="UP000494245">
    <property type="component" value="Unassembled WGS sequence"/>
</dbReference>
<comment type="caution">
    <text evidence="2">Lacks conserved residue(s) required for the propagation of feature annotation.</text>
</comment>
<feature type="short sequence motif" description="GXSXG" evidence="2">
    <location>
        <begin position="86"/>
        <end position="90"/>
    </location>
</feature>
<keyword evidence="2" id="KW-0378">Hydrolase</keyword>
<gene>
    <name evidence="4" type="ORF">NNJEOMEG_01843</name>
</gene>